<accession>A0ABP1CVB8</accession>
<evidence type="ECO:0000256" key="1">
    <source>
        <dbReference type="SAM" id="SignalP"/>
    </source>
</evidence>
<evidence type="ECO:0000313" key="3">
    <source>
        <dbReference type="Proteomes" id="UP001497453"/>
    </source>
</evidence>
<feature type="chain" id="PRO_5045471577" description="F-box domain-containing protein" evidence="1">
    <location>
        <begin position="25"/>
        <end position="373"/>
    </location>
</feature>
<keyword evidence="3" id="KW-1185">Reference proteome</keyword>
<dbReference type="Proteomes" id="UP001497453">
    <property type="component" value="Chromosome 11"/>
</dbReference>
<protein>
    <recommendedName>
        <fullName evidence="4">F-box domain-containing protein</fullName>
    </recommendedName>
</protein>
<evidence type="ECO:0008006" key="4">
    <source>
        <dbReference type="Google" id="ProtNLM"/>
    </source>
</evidence>
<organism evidence="2 3">
    <name type="scientific">Somion occarium</name>
    <dbReference type="NCBI Taxonomy" id="3059160"/>
    <lineage>
        <taxon>Eukaryota</taxon>
        <taxon>Fungi</taxon>
        <taxon>Dikarya</taxon>
        <taxon>Basidiomycota</taxon>
        <taxon>Agaricomycotina</taxon>
        <taxon>Agaricomycetes</taxon>
        <taxon>Polyporales</taxon>
        <taxon>Cerrenaceae</taxon>
        <taxon>Somion</taxon>
    </lineage>
</organism>
<proteinExistence type="predicted"/>
<dbReference type="EMBL" id="OZ037954">
    <property type="protein sequence ID" value="CAL1698749.1"/>
    <property type="molecule type" value="Genomic_DNA"/>
</dbReference>
<gene>
    <name evidence="2" type="ORF">GFSPODELE1_LOCUS2306</name>
</gene>
<name>A0ABP1CVB8_9APHY</name>
<feature type="signal peptide" evidence="1">
    <location>
        <begin position="1"/>
        <end position="24"/>
    </location>
</feature>
<evidence type="ECO:0000313" key="2">
    <source>
        <dbReference type="EMBL" id="CAL1698749.1"/>
    </source>
</evidence>
<sequence>MPTTIASLPAELLLDIFAIACTDTGYTGCCLTAVSQRFRALCTGSGVDIENVVVNGVEKMEGFLAVLERREKRARRVKNLLLTDRVGIEDTGAGGNHCVASTSSETCTTSPVLLLDQILRSVSEHDLRILTIHLPHYRLAIPTSPSVFSTPFPSLTDLTLYAALDFRFFEAFYPCPSLKRLHIAAHNQLPKDFGGSINRIAPHLTHLRLSAVRSLSTSGNLPEVLRAYSNPVDTIHNATINAKDNRLVDSIANTNNDAIPINHELPSSVHTLIIGFITFFQSCVARRLGREQINYLQTTQALRQLADSSNHKPPVSIANAGGRKLVVCPTPAIRSQGDIEEDARECYTRLRMEWEERVAGREAGWDVMHQSIS</sequence>
<keyword evidence="1" id="KW-0732">Signal</keyword>
<reference evidence="3" key="1">
    <citation type="submission" date="2024-04" db="EMBL/GenBank/DDBJ databases">
        <authorList>
            <person name="Shaw F."/>
            <person name="Minotto A."/>
        </authorList>
    </citation>
    <scope>NUCLEOTIDE SEQUENCE [LARGE SCALE GENOMIC DNA]</scope>
</reference>